<keyword evidence="2" id="KW-1185">Reference proteome</keyword>
<dbReference type="EMBL" id="CM010715">
    <property type="protein sequence ID" value="RZC48343.1"/>
    <property type="molecule type" value="Genomic_DNA"/>
</dbReference>
<accession>A0A4Y7IHH7</accession>
<dbReference type="Gene3D" id="3.40.50.980">
    <property type="match status" value="1"/>
</dbReference>
<name>A0A4Y7IHH7_PAPSO</name>
<gene>
    <name evidence="1" type="ORF">C5167_041298</name>
</gene>
<dbReference type="Proteomes" id="UP000316621">
    <property type="component" value="Chromosome 1"/>
</dbReference>
<dbReference type="AlphaFoldDB" id="A0A4Y7IHH7"/>
<evidence type="ECO:0008006" key="3">
    <source>
        <dbReference type="Google" id="ProtNLM"/>
    </source>
</evidence>
<evidence type="ECO:0000313" key="1">
    <source>
        <dbReference type="EMBL" id="RZC48343.1"/>
    </source>
</evidence>
<reference evidence="1 2" key="1">
    <citation type="journal article" date="2018" name="Science">
        <title>The opium poppy genome and morphinan production.</title>
        <authorList>
            <person name="Guo L."/>
            <person name="Winzer T."/>
            <person name="Yang X."/>
            <person name="Li Y."/>
            <person name="Ning Z."/>
            <person name="He Z."/>
            <person name="Teodor R."/>
            <person name="Lu Y."/>
            <person name="Bowser T.A."/>
            <person name="Graham I.A."/>
            <person name="Ye K."/>
        </authorList>
    </citation>
    <scope>NUCLEOTIDE SEQUENCE [LARGE SCALE GENOMIC DNA]</scope>
    <source>
        <strain evidence="2">cv. HN1</strain>
        <tissue evidence="1">Leaves</tissue>
    </source>
</reference>
<dbReference type="STRING" id="3469.A0A4Y7IHH7"/>
<proteinExistence type="predicted"/>
<sequence length="109" mass="12323">MFFGMNTLTSCLSRISTARNDRVFTVFGDPRKTGLEFVQSVCELANGLSELGIQKGDVVAIAALNRFKIPKVFLFWRKPFPLTSTGKPRRREVRQEAISKLQLTLPSYL</sequence>
<evidence type="ECO:0000313" key="2">
    <source>
        <dbReference type="Proteomes" id="UP000316621"/>
    </source>
</evidence>
<protein>
    <recommendedName>
        <fullName evidence="3">AMP-dependent synthetase/ligase domain-containing protein</fullName>
    </recommendedName>
</protein>
<organism evidence="1 2">
    <name type="scientific">Papaver somniferum</name>
    <name type="common">Opium poppy</name>
    <dbReference type="NCBI Taxonomy" id="3469"/>
    <lineage>
        <taxon>Eukaryota</taxon>
        <taxon>Viridiplantae</taxon>
        <taxon>Streptophyta</taxon>
        <taxon>Embryophyta</taxon>
        <taxon>Tracheophyta</taxon>
        <taxon>Spermatophyta</taxon>
        <taxon>Magnoliopsida</taxon>
        <taxon>Ranunculales</taxon>
        <taxon>Papaveraceae</taxon>
        <taxon>Papaveroideae</taxon>
        <taxon>Papaver</taxon>
    </lineage>
</organism>
<dbReference type="SUPFAM" id="SSF56801">
    <property type="entry name" value="Acetyl-CoA synthetase-like"/>
    <property type="match status" value="2"/>
</dbReference>
<dbReference type="Gramene" id="RZC48343">
    <property type="protein sequence ID" value="RZC48343"/>
    <property type="gene ID" value="C5167_041298"/>
</dbReference>